<dbReference type="EMBL" id="JAHCRT010000053">
    <property type="protein sequence ID" value="MDQ9296700.1"/>
    <property type="molecule type" value="Genomic_DNA"/>
</dbReference>
<comment type="caution">
    <text evidence="1">The sequence shown here is derived from an EMBL/GenBank/DDBJ whole genome shotgun (WGS) entry which is preliminary data.</text>
</comment>
<sequence length="133" mass="15104">MTSPEVGAETDVQAYSLLLNGHADKQPRNNIKAIRLSCICCFLQRTYWSESRAAYQFPQENGQCDDKKNGDALHDGPYPGRKTEFCNFDEAVKQEPEGKCVSIYLQCKLSHYSAFIDVTNENSVISERCSRQR</sequence>
<protein>
    <submittedName>
        <fullName evidence="1">Uncharacterized protein</fullName>
    </submittedName>
</protein>
<name>A0ABU1C834_9ESCH</name>
<evidence type="ECO:0000313" key="1">
    <source>
        <dbReference type="EMBL" id="MDQ9296700.1"/>
    </source>
</evidence>
<organism evidence="1 2">
    <name type="scientific">Escherichia marmotae</name>
    <dbReference type="NCBI Taxonomy" id="1499973"/>
    <lineage>
        <taxon>Bacteria</taxon>
        <taxon>Pseudomonadati</taxon>
        <taxon>Pseudomonadota</taxon>
        <taxon>Gammaproteobacteria</taxon>
        <taxon>Enterobacterales</taxon>
        <taxon>Enterobacteriaceae</taxon>
        <taxon>Escherichia</taxon>
    </lineage>
</organism>
<reference evidence="1 2" key="1">
    <citation type="submission" date="2021-05" db="EMBL/GenBank/DDBJ databases">
        <title>Genome sequence of E. marmotae isolates.</title>
        <authorList>
            <person name="Binsker U."/>
            <person name="Hammerl J.A."/>
        </authorList>
    </citation>
    <scope>NUCLEOTIDE SEQUENCE [LARGE SCALE GENOMIC DNA]</scope>
    <source>
        <strain evidence="1 2">21-MO00586</strain>
    </source>
</reference>
<accession>A0ABU1C834</accession>
<proteinExistence type="predicted"/>
<evidence type="ECO:0000313" key="2">
    <source>
        <dbReference type="Proteomes" id="UP001235723"/>
    </source>
</evidence>
<dbReference type="Proteomes" id="UP001235723">
    <property type="component" value="Unassembled WGS sequence"/>
</dbReference>
<keyword evidence="2" id="KW-1185">Reference proteome</keyword>
<dbReference type="RefSeq" id="WP_171873733.1">
    <property type="nucleotide sequence ID" value="NZ_JAHCRM010000078.1"/>
</dbReference>
<gene>
    <name evidence="1" type="ORF">KJE03_25225</name>
</gene>